<keyword evidence="4" id="KW-1185">Reference proteome</keyword>
<name>A0ABV2TNQ9_9RHOO</name>
<evidence type="ECO:0000259" key="2">
    <source>
        <dbReference type="Pfam" id="PF13453"/>
    </source>
</evidence>
<dbReference type="EMBL" id="JBEWZI010000018">
    <property type="protein sequence ID" value="MET7015554.1"/>
    <property type="molecule type" value="Genomic_DNA"/>
</dbReference>
<reference evidence="3 4" key="1">
    <citation type="submission" date="2024-07" db="EMBL/GenBank/DDBJ databases">
        <title>Uliginosibacterium flavum JJ3220;KACC:17644.</title>
        <authorList>
            <person name="Kim M.K."/>
        </authorList>
    </citation>
    <scope>NUCLEOTIDE SEQUENCE [LARGE SCALE GENOMIC DNA]</scope>
    <source>
        <strain evidence="3 4">KACC:17644</strain>
    </source>
</reference>
<dbReference type="Proteomes" id="UP001549691">
    <property type="component" value="Unassembled WGS sequence"/>
</dbReference>
<organism evidence="3 4">
    <name type="scientific">Uliginosibacterium flavum</name>
    <dbReference type="NCBI Taxonomy" id="1396831"/>
    <lineage>
        <taxon>Bacteria</taxon>
        <taxon>Pseudomonadati</taxon>
        <taxon>Pseudomonadota</taxon>
        <taxon>Betaproteobacteria</taxon>
        <taxon>Rhodocyclales</taxon>
        <taxon>Zoogloeaceae</taxon>
        <taxon>Uliginosibacterium</taxon>
    </lineage>
</organism>
<evidence type="ECO:0000313" key="4">
    <source>
        <dbReference type="Proteomes" id="UP001549691"/>
    </source>
</evidence>
<dbReference type="InterPro" id="IPR027392">
    <property type="entry name" value="TF_Znf"/>
</dbReference>
<gene>
    <name evidence="3" type="ORF">ABXR19_15300</name>
</gene>
<sequence length="156" mass="17698">MTQQCEACGGVLLDMSDYRQWRQQAAPSAESGAEDHEVSDSPSARGCPSCTRLMQRYRVGLTPDFRVDHCPACQLVWLDKGEWQTLAQAGLTASLGEIVSTAWQRRIQSDELRALRETALRSKHGDACIDEIKRMREWLNTQPQHEELIALLRADW</sequence>
<dbReference type="RefSeq" id="WP_354602012.1">
    <property type="nucleotide sequence ID" value="NZ_JBEWZI010000018.1"/>
</dbReference>
<evidence type="ECO:0000256" key="1">
    <source>
        <dbReference type="SAM" id="MobiDB-lite"/>
    </source>
</evidence>
<proteinExistence type="predicted"/>
<protein>
    <submittedName>
        <fullName evidence="3">Zf-TFIIB domain-containing protein</fullName>
    </submittedName>
</protein>
<dbReference type="Pfam" id="PF13453">
    <property type="entry name" value="Zn_ribbon_TFIIB"/>
    <property type="match status" value="1"/>
</dbReference>
<evidence type="ECO:0000313" key="3">
    <source>
        <dbReference type="EMBL" id="MET7015554.1"/>
    </source>
</evidence>
<feature type="domain" description="Transcription factor zinc-finger" evidence="2">
    <location>
        <begin position="47"/>
        <end position="88"/>
    </location>
</feature>
<comment type="caution">
    <text evidence="3">The sequence shown here is derived from an EMBL/GenBank/DDBJ whole genome shotgun (WGS) entry which is preliminary data.</text>
</comment>
<accession>A0ABV2TNQ9</accession>
<feature type="region of interest" description="Disordered" evidence="1">
    <location>
        <begin position="23"/>
        <end position="46"/>
    </location>
</feature>